<feature type="compositionally biased region" description="Basic and acidic residues" evidence="1">
    <location>
        <begin position="227"/>
        <end position="247"/>
    </location>
</feature>
<evidence type="ECO:0000256" key="1">
    <source>
        <dbReference type="SAM" id="MobiDB-lite"/>
    </source>
</evidence>
<keyword evidence="4" id="KW-1185">Reference proteome</keyword>
<evidence type="ECO:0000259" key="2">
    <source>
        <dbReference type="PROSITE" id="PS50168"/>
    </source>
</evidence>
<dbReference type="SUPFAM" id="SSF50494">
    <property type="entry name" value="Trypsin-like serine proteases"/>
    <property type="match status" value="1"/>
</dbReference>
<dbReference type="InterPro" id="IPR009003">
    <property type="entry name" value="Peptidase_S1_PA"/>
</dbReference>
<accession>A0ABQ9FWF2</accession>
<dbReference type="PROSITE" id="PS50168">
    <property type="entry name" value="DED"/>
    <property type="match status" value="1"/>
</dbReference>
<reference evidence="3 4" key="1">
    <citation type="submission" date="2022-12" db="EMBL/GenBank/DDBJ databases">
        <title>Chromosome-level genome of Tegillarca granosa.</title>
        <authorList>
            <person name="Kim J."/>
        </authorList>
    </citation>
    <scope>NUCLEOTIDE SEQUENCE [LARGE SCALE GENOMIC DNA]</scope>
    <source>
        <strain evidence="3">Teg-2019</strain>
        <tissue evidence="3">Adductor muscle</tissue>
    </source>
</reference>
<sequence>MDDQEKKNLHYKLLAEIGDYISHDTGDLQKFKAKLKSILKPADLAANKSTDDVFEAMEGRGKLDVGEYGKLKEAFRDFREDIIKIIEKTEKEMGIDLDYENQAPAADATGGDDTMDPKGNNKTQLHCNLISDINDRLCTDIGNLSRFKRRMRPYLNPNDLAPNKTFLNIAESLEQRGKLKIGHYDILIKALEGDQNDIIKIIKETEEKIKNETFDELEGEASTSGKSNKESMTSRKRKEPSENDRESITIYSRQSKVQKAAERKEPSENDRDSITIYSRQSKVQKAAVSSSNGENFRKVEETALDYEEIYNIIHQNVCNQIGNISIAKNTCVEESQGTGFRVGGRMVMSAYHVFKPRLEFTWKMILETICRNLGKGNELRSALAYFFEVSLPEQNHEVDFLNQWRRSDYPLKTFNDLIELFKKKRHSTLPGEIRKKLDELKEIGTIAFADFRKDGKSKVEYKLDLDTPFYSEEDDVILVNLIVDENNESRLPGPLRLDNKSPSLSSIMHILGHPDNKRLQFDPGCIVYTEKETLEKDINEAKEYCIPKCKDDFSKSRIEDEYDRALQLYKLGRRVIFHSSRSLMHGASGSPGIVMDGIEPKVQTMLQQGHPYSVYNSLKKEELEVLPARIYFESGLAIKRLEDLLSLDKLCHIKKDIFQSCHVSMEH</sequence>
<evidence type="ECO:0000313" key="4">
    <source>
        <dbReference type="Proteomes" id="UP001217089"/>
    </source>
</evidence>
<dbReference type="EMBL" id="JARBDR010000141">
    <property type="protein sequence ID" value="KAJ8321061.1"/>
    <property type="molecule type" value="Genomic_DNA"/>
</dbReference>
<dbReference type="InterPro" id="IPR011029">
    <property type="entry name" value="DEATH-like_dom_sf"/>
</dbReference>
<proteinExistence type="predicted"/>
<name>A0ABQ9FWF2_TEGGR</name>
<dbReference type="InterPro" id="IPR001875">
    <property type="entry name" value="DED_dom"/>
</dbReference>
<comment type="caution">
    <text evidence="3">The sequence shown here is derived from an EMBL/GenBank/DDBJ whole genome shotgun (WGS) entry which is preliminary data.</text>
</comment>
<gene>
    <name evidence="3" type="ORF">KUTeg_002648</name>
</gene>
<dbReference type="Proteomes" id="UP001217089">
    <property type="component" value="Unassembled WGS sequence"/>
</dbReference>
<feature type="region of interest" description="Disordered" evidence="1">
    <location>
        <begin position="213"/>
        <end position="276"/>
    </location>
</feature>
<protein>
    <recommendedName>
        <fullName evidence="2">DED domain-containing protein</fullName>
    </recommendedName>
</protein>
<feature type="compositionally biased region" description="Basic and acidic residues" evidence="1">
    <location>
        <begin position="259"/>
        <end position="273"/>
    </location>
</feature>
<feature type="domain" description="DED" evidence="2">
    <location>
        <begin position="9"/>
        <end position="88"/>
    </location>
</feature>
<organism evidence="3 4">
    <name type="scientific">Tegillarca granosa</name>
    <name type="common">Malaysian cockle</name>
    <name type="synonym">Anadara granosa</name>
    <dbReference type="NCBI Taxonomy" id="220873"/>
    <lineage>
        <taxon>Eukaryota</taxon>
        <taxon>Metazoa</taxon>
        <taxon>Spiralia</taxon>
        <taxon>Lophotrochozoa</taxon>
        <taxon>Mollusca</taxon>
        <taxon>Bivalvia</taxon>
        <taxon>Autobranchia</taxon>
        <taxon>Pteriomorphia</taxon>
        <taxon>Arcoida</taxon>
        <taxon>Arcoidea</taxon>
        <taxon>Arcidae</taxon>
        <taxon>Tegillarca</taxon>
    </lineage>
</organism>
<dbReference type="Gene3D" id="1.10.533.10">
    <property type="entry name" value="Death Domain, Fas"/>
    <property type="match status" value="1"/>
</dbReference>
<evidence type="ECO:0000313" key="3">
    <source>
        <dbReference type="EMBL" id="KAJ8321061.1"/>
    </source>
</evidence>